<dbReference type="GO" id="GO:0005524">
    <property type="term" value="F:ATP binding"/>
    <property type="evidence" value="ECO:0007669"/>
    <property type="project" value="UniProtKB-UniRule"/>
</dbReference>
<feature type="domain" description="Histidine kinase" evidence="11">
    <location>
        <begin position="344"/>
        <end position="517"/>
    </location>
</feature>
<evidence type="ECO:0000256" key="10">
    <source>
        <dbReference type="RuleBase" id="RU366032"/>
    </source>
</evidence>
<dbReference type="Gene3D" id="1.20.140.20">
    <property type="entry name" value="Alpha-ketoacid/pyruvate dehydrogenase kinase, N-terminal domain"/>
    <property type="match status" value="1"/>
</dbReference>
<keyword evidence="8" id="KW-0809">Transit peptide</keyword>
<reference evidence="12 13" key="1">
    <citation type="submission" date="2015-04" db="EMBL/GenBank/DDBJ databases">
        <title>Genome sequence of Ceratocystis platani, a major pathogen of plane trees.</title>
        <authorList>
            <person name="Belbahri L."/>
        </authorList>
    </citation>
    <scope>NUCLEOTIDE SEQUENCE [LARGE SCALE GENOMIC DNA]</scope>
    <source>
        <strain evidence="12 13">CFO</strain>
    </source>
</reference>
<dbReference type="PRINTS" id="PR00344">
    <property type="entry name" value="BCTRLSENSOR"/>
</dbReference>
<evidence type="ECO:0000313" key="12">
    <source>
        <dbReference type="EMBL" id="KKF93536.1"/>
    </source>
</evidence>
<evidence type="ECO:0000256" key="6">
    <source>
        <dbReference type="ARBA" id="ARBA00022777"/>
    </source>
</evidence>
<keyword evidence="3" id="KW-0597">Phosphoprotein</keyword>
<dbReference type="SUPFAM" id="SSF55874">
    <property type="entry name" value="ATPase domain of HSP90 chaperone/DNA topoisomerase II/histidine kinase"/>
    <property type="match status" value="1"/>
</dbReference>
<dbReference type="Proteomes" id="UP000034841">
    <property type="component" value="Unassembled WGS sequence"/>
</dbReference>
<dbReference type="InterPro" id="IPR004358">
    <property type="entry name" value="Sig_transdc_His_kin-like_C"/>
</dbReference>
<dbReference type="EC" id="2.7.11.-" evidence="10"/>
<dbReference type="PANTHER" id="PTHR11947">
    <property type="entry name" value="PYRUVATE DEHYDROGENASE KINASE"/>
    <property type="match status" value="1"/>
</dbReference>
<dbReference type="GO" id="GO:0010906">
    <property type="term" value="P:regulation of glucose metabolic process"/>
    <property type="evidence" value="ECO:0007669"/>
    <property type="project" value="TreeGrafter"/>
</dbReference>
<dbReference type="SUPFAM" id="SSF69012">
    <property type="entry name" value="alpha-ketoacid dehydrogenase kinase, N-terminal domain"/>
    <property type="match status" value="1"/>
</dbReference>
<dbReference type="InterPro" id="IPR036784">
    <property type="entry name" value="AK/P_DHK_N_sf"/>
</dbReference>
<protein>
    <recommendedName>
        <fullName evidence="10">Protein-serine/threonine kinase</fullName>
        <ecNumber evidence="10">2.7.11.-</ecNumber>
    </recommendedName>
</protein>
<dbReference type="InterPro" id="IPR005467">
    <property type="entry name" value="His_kinase_dom"/>
</dbReference>
<evidence type="ECO:0000256" key="5">
    <source>
        <dbReference type="ARBA" id="ARBA00022741"/>
    </source>
</evidence>
<dbReference type="Gene3D" id="3.30.565.10">
    <property type="entry name" value="Histidine kinase-like ATPase, C-terminal domain"/>
    <property type="match status" value="1"/>
</dbReference>
<evidence type="ECO:0000256" key="9">
    <source>
        <dbReference type="ARBA" id="ARBA00023128"/>
    </source>
</evidence>
<dbReference type="InterPro" id="IPR018955">
    <property type="entry name" value="BCDHK/PDK_N"/>
</dbReference>
<keyword evidence="13" id="KW-1185">Reference proteome</keyword>
<evidence type="ECO:0000256" key="7">
    <source>
        <dbReference type="ARBA" id="ARBA00022840"/>
    </source>
</evidence>
<gene>
    <name evidence="12" type="primary">BCKDK</name>
    <name evidence="12" type="ORF">CFO_g4123</name>
</gene>
<dbReference type="PROSITE" id="PS50109">
    <property type="entry name" value="HIS_KIN"/>
    <property type="match status" value="1"/>
</dbReference>
<evidence type="ECO:0000256" key="3">
    <source>
        <dbReference type="ARBA" id="ARBA00022553"/>
    </source>
</evidence>
<evidence type="ECO:0000256" key="8">
    <source>
        <dbReference type="ARBA" id="ARBA00022946"/>
    </source>
</evidence>
<dbReference type="OrthoDB" id="3264224at2759"/>
<sequence>MPSYLVTFKEDSTKDQIDAAKKLVKDQGGEITDEFSLIKGFTVSYPEGTVQTLSKDPNVSSFQLNGETLSILYAAPLPDLGPWPTAFSQVSHANEDEITQLAQQPQHPLSLADLIRHGRPPLSEEALLASANFALELLPVRLAHRIQALRSLPFIVVSNPHIKKIYQNYMHSYETLLPFARAAKVNGSSTSAKSHLSPYHSYKITSLADETRFTAVLSDLVAAHQDTIPVLARGFLECKRYIAPDHVTLFLDQHLRARIGTRLLAEQHLALHYSSHPLTTSGGSHARYANPPAHYVGVIDTALQPAECVEICASLVADMCELRYGVRPALEIDGDHSATFAYVPMHLDYMLTELLKNAFRATVESRSDAPVVVTVAPEPAVSEEIAKPTPANQTKADGQAGAIVRLDDKAPGVTIRIRDQGGGIAPDVLPNIWSYSFTTVAEDDGSEAVGVSGAVDAGLGLGLAGVSPAGSGASSLAGLGYGLPLSRAYAEYFGGSLRVESLYGWGTDVYLRIKGIGKV</sequence>
<dbReference type="InterPro" id="IPR039028">
    <property type="entry name" value="BCKD/PDK"/>
</dbReference>
<accession>A0A0F8AYV0</accession>
<dbReference type="SMART" id="SM00387">
    <property type="entry name" value="HATPase_c"/>
    <property type="match status" value="1"/>
</dbReference>
<dbReference type="GO" id="GO:0005759">
    <property type="term" value="C:mitochondrial matrix"/>
    <property type="evidence" value="ECO:0007669"/>
    <property type="project" value="UniProtKB-SubCell"/>
</dbReference>
<keyword evidence="5 10" id="KW-0547">Nucleotide-binding</keyword>
<dbReference type="Pfam" id="PF02518">
    <property type="entry name" value="HATPase_c"/>
    <property type="match status" value="1"/>
</dbReference>
<comment type="subcellular location">
    <subcellularLocation>
        <location evidence="1 10">Mitochondrion matrix</location>
    </subcellularLocation>
</comment>
<dbReference type="AlphaFoldDB" id="A0A0F8AYV0"/>
<organism evidence="12 13">
    <name type="scientific">Ceratocystis fimbriata f. sp. platani</name>
    <dbReference type="NCBI Taxonomy" id="88771"/>
    <lineage>
        <taxon>Eukaryota</taxon>
        <taxon>Fungi</taxon>
        <taxon>Dikarya</taxon>
        <taxon>Ascomycota</taxon>
        <taxon>Pezizomycotina</taxon>
        <taxon>Sordariomycetes</taxon>
        <taxon>Hypocreomycetidae</taxon>
        <taxon>Microascales</taxon>
        <taxon>Ceratocystidaceae</taxon>
        <taxon>Ceratocystis</taxon>
    </lineage>
</organism>
<keyword evidence="6 10" id="KW-0418">Kinase</keyword>
<dbReference type="Pfam" id="PF10436">
    <property type="entry name" value="BCDHK_Adom3"/>
    <property type="match status" value="1"/>
</dbReference>
<dbReference type="EMBL" id="LBBL01000234">
    <property type="protein sequence ID" value="KKF93536.1"/>
    <property type="molecule type" value="Genomic_DNA"/>
</dbReference>
<dbReference type="Gene3D" id="3.30.70.80">
    <property type="entry name" value="Peptidase S8 propeptide/proteinase inhibitor I9"/>
    <property type="match status" value="1"/>
</dbReference>
<dbReference type="InterPro" id="IPR037045">
    <property type="entry name" value="S8pro/Inhibitor_I9_sf"/>
</dbReference>
<dbReference type="InterPro" id="IPR036890">
    <property type="entry name" value="HATPase_C_sf"/>
</dbReference>
<comment type="caution">
    <text evidence="12">The sequence shown here is derived from an EMBL/GenBank/DDBJ whole genome shotgun (WGS) entry which is preliminary data.</text>
</comment>
<keyword evidence="7 10" id="KW-0067">ATP-binding</keyword>
<evidence type="ECO:0000256" key="4">
    <source>
        <dbReference type="ARBA" id="ARBA00022679"/>
    </source>
</evidence>
<keyword evidence="4 10" id="KW-0808">Transferase</keyword>
<evidence type="ECO:0000313" key="13">
    <source>
        <dbReference type="Proteomes" id="UP000034841"/>
    </source>
</evidence>
<dbReference type="InterPro" id="IPR003594">
    <property type="entry name" value="HATPase_dom"/>
</dbReference>
<evidence type="ECO:0000256" key="2">
    <source>
        <dbReference type="ARBA" id="ARBA00006155"/>
    </source>
</evidence>
<dbReference type="SUPFAM" id="SSF54897">
    <property type="entry name" value="Protease propeptides/inhibitors"/>
    <property type="match status" value="1"/>
</dbReference>
<dbReference type="PANTHER" id="PTHR11947:SF20">
    <property type="entry name" value="[3-METHYL-2-OXOBUTANOATE DEHYDROGENASE [LIPOAMIDE]] KINASE, MITOCHONDRIAL"/>
    <property type="match status" value="1"/>
</dbReference>
<evidence type="ECO:0000259" key="11">
    <source>
        <dbReference type="PROSITE" id="PS50109"/>
    </source>
</evidence>
<name>A0A0F8AYV0_CERFI</name>
<dbReference type="GO" id="GO:0004740">
    <property type="term" value="F:pyruvate dehydrogenase (acetyl-transferring) kinase activity"/>
    <property type="evidence" value="ECO:0007669"/>
    <property type="project" value="TreeGrafter"/>
</dbReference>
<evidence type="ECO:0000256" key="1">
    <source>
        <dbReference type="ARBA" id="ARBA00004305"/>
    </source>
</evidence>
<comment type="similarity">
    <text evidence="2 10">Belongs to the PDK/BCKDK protein kinase family.</text>
</comment>
<proteinExistence type="inferred from homology"/>
<keyword evidence="9 10" id="KW-0496">Mitochondrion</keyword>